<dbReference type="AlphaFoldDB" id="A0A841EHD8"/>
<comment type="caution">
    <text evidence="2">The sequence shown here is derived from an EMBL/GenBank/DDBJ whole genome shotgun (WGS) entry which is preliminary data.</text>
</comment>
<evidence type="ECO:0000313" key="3">
    <source>
        <dbReference type="Proteomes" id="UP000524404"/>
    </source>
</evidence>
<evidence type="ECO:0008006" key="4">
    <source>
        <dbReference type="Google" id="ProtNLM"/>
    </source>
</evidence>
<proteinExistence type="predicted"/>
<dbReference type="Proteomes" id="UP000524404">
    <property type="component" value="Unassembled WGS sequence"/>
</dbReference>
<feature type="signal peptide" evidence="1">
    <location>
        <begin position="1"/>
        <end position="19"/>
    </location>
</feature>
<sequence length="185" mass="20921">MKYLGSVTFFSMLVFIAFSSFKPSSKTNNIHDEGDDYDTLDYYTMSVSGIKLASNYGVILDKLGSPDSVTKEETQDAQLSNHFEMYFYGKDTFFVMDETVSGFDLKTPKFKIDNLDLKVGDAMAKVKKRFPKSYKVRDVDNSVEDWITTISIRFGTSDSFLEITVQNDKIISLTTITDDGSDSEE</sequence>
<name>A0A841EHD8_9BACT</name>
<reference evidence="2 3" key="1">
    <citation type="submission" date="2020-08" db="EMBL/GenBank/DDBJ databases">
        <title>Functional genomics of gut bacteria from endangered species of beetles.</title>
        <authorList>
            <person name="Carlos-Shanley C."/>
        </authorList>
    </citation>
    <scope>NUCLEOTIDE SEQUENCE [LARGE SCALE GENOMIC DNA]</scope>
    <source>
        <strain evidence="2 3">S00070</strain>
    </source>
</reference>
<evidence type="ECO:0000256" key="1">
    <source>
        <dbReference type="SAM" id="SignalP"/>
    </source>
</evidence>
<organism evidence="2 3">
    <name type="scientific">Arcicella rosea</name>
    <dbReference type="NCBI Taxonomy" id="502909"/>
    <lineage>
        <taxon>Bacteria</taxon>
        <taxon>Pseudomonadati</taxon>
        <taxon>Bacteroidota</taxon>
        <taxon>Cytophagia</taxon>
        <taxon>Cytophagales</taxon>
        <taxon>Flectobacillaceae</taxon>
        <taxon>Arcicella</taxon>
    </lineage>
</organism>
<accession>A0A841EHD8</accession>
<dbReference type="RefSeq" id="WP_184129240.1">
    <property type="nucleotide sequence ID" value="NZ_JACHKT010000002.1"/>
</dbReference>
<protein>
    <recommendedName>
        <fullName evidence="4">Beta-lactamase-inhibitor-like, PepSY-like</fullName>
    </recommendedName>
</protein>
<dbReference type="EMBL" id="JACHKT010000002">
    <property type="protein sequence ID" value="MBB6001684.1"/>
    <property type="molecule type" value="Genomic_DNA"/>
</dbReference>
<evidence type="ECO:0000313" key="2">
    <source>
        <dbReference type="EMBL" id="MBB6001684.1"/>
    </source>
</evidence>
<feature type="chain" id="PRO_5032753518" description="Beta-lactamase-inhibitor-like, PepSY-like" evidence="1">
    <location>
        <begin position="20"/>
        <end position="185"/>
    </location>
</feature>
<keyword evidence="1" id="KW-0732">Signal</keyword>
<gene>
    <name evidence="2" type="ORF">HNP25_000324</name>
</gene>
<keyword evidence="3" id="KW-1185">Reference proteome</keyword>